<evidence type="ECO:0000313" key="6">
    <source>
        <dbReference type="EMBL" id="GLP95004.1"/>
    </source>
</evidence>
<proteinExistence type="inferred from homology"/>
<comment type="caution">
    <text evidence="6">The sequence shown here is derived from an EMBL/GenBank/DDBJ whole genome shotgun (WGS) entry which is preliminary data.</text>
</comment>
<keyword evidence="7" id="KW-1185">Reference proteome</keyword>
<evidence type="ECO:0000259" key="5">
    <source>
        <dbReference type="Pfam" id="PF00588"/>
    </source>
</evidence>
<gene>
    <name evidence="6" type="ORF">GCM10007895_03100</name>
</gene>
<sequence>MSKYQATIALINPKSPSNVGSALRAAGCFQAQQLVFTGERYQRAARYRTDTHKIGEQISQKHLQHILDERNDDEQIVCVDLVEGATPLTDFEHPANARYVFGPEDGSISQDIIDRAEHVVYLPTQGCLNLAATVNIVLYDRATKLNLVETSDQQLKQSRDINNQTKVKARVEA</sequence>
<dbReference type="SUPFAM" id="SSF75217">
    <property type="entry name" value="alpha/beta knot"/>
    <property type="match status" value="1"/>
</dbReference>
<dbReference type="EMBL" id="BSNC01000001">
    <property type="protein sequence ID" value="GLP95004.1"/>
    <property type="molecule type" value="Genomic_DNA"/>
</dbReference>
<dbReference type="PANTHER" id="PTHR42786:SF6">
    <property type="entry name" value="TRNA_RRNA METHYLTRANSFERASE SPOU TYPE DOMAIN-CONTAINING PROTEIN"/>
    <property type="match status" value="1"/>
</dbReference>
<dbReference type="GO" id="GO:0005829">
    <property type="term" value="C:cytosol"/>
    <property type="evidence" value="ECO:0007669"/>
    <property type="project" value="TreeGrafter"/>
</dbReference>
<dbReference type="InterPro" id="IPR029026">
    <property type="entry name" value="tRNA_m1G_MTases_N"/>
</dbReference>
<keyword evidence="4" id="KW-0949">S-adenosyl-L-methionine</keyword>
<evidence type="ECO:0000313" key="7">
    <source>
        <dbReference type="Proteomes" id="UP001161422"/>
    </source>
</evidence>
<evidence type="ECO:0000256" key="4">
    <source>
        <dbReference type="ARBA" id="ARBA00022691"/>
    </source>
</evidence>
<evidence type="ECO:0000256" key="2">
    <source>
        <dbReference type="ARBA" id="ARBA00022603"/>
    </source>
</evidence>
<dbReference type="Proteomes" id="UP001161422">
    <property type="component" value="Unassembled WGS sequence"/>
</dbReference>
<dbReference type="InterPro" id="IPR029028">
    <property type="entry name" value="Alpha/beta_knot_MTases"/>
</dbReference>
<keyword evidence="2 6" id="KW-0489">Methyltransferase</keyword>
<dbReference type="CDD" id="cd18098">
    <property type="entry name" value="SpoU-like"/>
    <property type="match status" value="1"/>
</dbReference>
<dbReference type="RefSeq" id="WP_095505959.1">
    <property type="nucleotide sequence ID" value="NZ_BSNC01000001.1"/>
</dbReference>
<keyword evidence="3" id="KW-0808">Transferase</keyword>
<accession>A0AA37VSY4</accession>
<dbReference type="GO" id="GO:0002128">
    <property type="term" value="P:tRNA nucleoside ribose methylation"/>
    <property type="evidence" value="ECO:0007669"/>
    <property type="project" value="TreeGrafter"/>
</dbReference>
<evidence type="ECO:0000256" key="1">
    <source>
        <dbReference type="ARBA" id="ARBA00007228"/>
    </source>
</evidence>
<dbReference type="Pfam" id="PF00588">
    <property type="entry name" value="SpoU_methylase"/>
    <property type="match status" value="1"/>
</dbReference>
<evidence type="ECO:0000256" key="3">
    <source>
        <dbReference type="ARBA" id="ARBA00022679"/>
    </source>
</evidence>
<name>A0AA37VSY4_9GAMM</name>
<comment type="similarity">
    <text evidence="1">Belongs to the class IV-like SAM-binding methyltransferase superfamily. RNA methyltransferase TrmH family.</text>
</comment>
<dbReference type="Gene3D" id="3.40.1280.10">
    <property type="match status" value="1"/>
</dbReference>
<reference evidence="6" key="2">
    <citation type="submission" date="2023-01" db="EMBL/GenBank/DDBJ databases">
        <title>Draft genome sequence of Paraferrimonas sedimenticola strain NBRC 101628.</title>
        <authorList>
            <person name="Sun Q."/>
            <person name="Mori K."/>
        </authorList>
    </citation>
    <scope>NUCLEOTIDE SEQUENCE</scope>
    <source>
        <strain evidence="6">NBRC 101628</strain>
    </source>
</reference>
<feature type="domain" description="tRNA/rRNA methyltransferase SpoU type" evidence="5">
    <location>
        <begin position="7"/>
        <end position="139"/>
    </location>
</feature>
<protein>
    <submittedName>
        <fullName evidence="6">23S rRNA methyltransferase</fullName>
    </submittedName>
</protein>
<organism evidence="6 7">
    <name type="scientific">Paraferrimonas sedimenticola</name>
    <dbReference type="NCBI Taxonomy" id="375674"/>
    <lineage>
        <taxon>Bacteria</taxon>
        <taxon>Pseudomonadati</taxon>
        <taxon>Pseudomonadota</taxon>
        <taxon>Gammaproteobacteria</taxon>
        <taxon>Alteromonadales</taxon>
        <taxon>Ferrimonadaceae</taxon>
        <taxon>Paraferrimonas</taxon>
    </lineage>
</organism>
<dbReference type="InterPro" id="IPR001537">
    <property type="entry name" value="SpoU_MeTrfase"/>
</dbReference>
<dbReference type="GO" id="GO:0003723">
    <property type="term" value="F:RNA binding"/>
    <property type="evidence" value="ECO:0007669"/>
    <property type="project" value="InterPro"/>
</dbReference>
<dbReference type="AlphaFoldDB" id="A0AA37VSY4"/>
<dbReference type="GO" id="GO:0008173">
    <property type="term" value="F:RNA methyltransferase activity"/>
    <property type="evidence" value="ECO:0007669"/>
    <property type="project" value="InterPro"/>
</dbReference>
<dbReference type="InterPro" id="IPR004384">
    <property type="entry name" value="RNA_MeTrfase_TrmJ/LasT"/>
</dbReference>
<reference evidence="6" key="1">
    <citation type="journal article" date="2014" name="Int. J. Syst. Evol. Microbiol.">
        <title>Complete genome sequence of Corynebacterium casei LMG S-19264T (=DSM 44701T), isolated from a smear-ripened cheese.</title>
        <authorList>
            <consortium name="US DOE Joint Genome Institute (JGI-PGF)"/>
            <person name="Walter F."/>
            <person name="Albersmeier A."/>
            <person name="Kalinowski J."/>
            <person name="Ruckert C."/>
        </authorList>
    </citation>
    <scope>NUCLEOTIDE SEQUENCE</scope>
    <source>
        <strain evidence="6">NBRC 101628</strain>
    </source>
</reference>
<dbReference type="PANTHER" id="PTHR42786">
    <property type="entry name" value="TRNA/RRNA METHYLTRANSFERASE"/>
    <property type="match status" value="1"/>
</dbReference>